<dbReference type="SUPFAM" id="SSF47413">
    <property type="entry name" value="lambda repressor-like DNA-binding domains"/>
    <property type="match status" value="1"/>
</dbReference>
<dbReference type="PANTHER" id="PTHR37301:SF1">
    <property type="entry name" value="DNA-BINDING PROTEIN"/>
    <property type="match status" value="1"/>
</dbReference>
<feature type="domain" description="HTH cro/C1-type" evidence="1">
    <location>
        <begin position="6"/>
        <end position="61"/>
    </location>
</feature>
<proteinExistence type="predicted"/>
<dbReference type="SMART" id="SM00530">
    <property type="entry name" value="HTH_XRE"/>
    <property type="match status" value="1"/>
</dbReference>
<dbReference type="Pfam" id="PF13443">
    <property type="entry name" value="HTH_26"/>
    <property type="match status" value="1"/>
</dbReference>
<dbReference type="CDD" id="cd00093">
    <property type="entry name" value="HTH_XRE"/>
    <property type="match status" value="1"/>
</dbReference>
<dbReference type="InterPro" id="IPR001387">
    <property type="entry name" value="Cro/C1-type_HTH"/>
</dbReference>
<evidence type="ECO:0000313" key="3">
    <source>
        <dbReference type="Proteomes" id="UP001179483"/>
    </source>
</evidence>
<evidence type="ECO:0000313" key="2">
    <source>
        <dbReference type="EMBL" id="WCG38538.1"/>
    </source>
</evidence>
<reference evidence="2" key="1">
    <citation type="submission" date="2023-01" db="EMBL/GenBank/DDBJ databases">
        <title>Oxazolidinone resistance genes in florfenicol resistant enterococci from beef cattle and veal calves at slaughter.</title>
        <authorList>
            <person name="Biggel M."/>
        </authorList>
    </citation>
    <scope>NUCLEOTIDE SEQUENCE</scope>
    <source>
        <strain evidence="2">K79-1</strain>
    </source>
</reference>
<dbReference type="PROSITE" id="PS50943">
    <property type="entry name" value="HTH_CROC1"/>
    <property type="match status" value="1"/>
</dbReference>
<organism evidence="2 3">
    <name type="scientific">Aerococcus urinaeequi</name>
    <dbReference type="NCBI Taxonomy" id="51665"/>
    <lineage>
        <taxon>Bacteria</taxon>
        <taxon>Bacillati</taxon>
        <taxon>Bacillota</taxon>
        <taxon>Bacilli</taxon>
        <taxon>Lactobacillales</taxon>
        <taxon>Aerococcaceae</taxon>
        <taxon>Aerococcus</taxon>
    </lineage>
</organism>
<dbReference type="AlphaFoldDB" id="A0AAE9XS54"/>
<protein>
    <submittedName>
        <fullName evidence="2">Helix-turn-helix transcriptional regulator</fullName>
    </submittedName>
</protein>
<dbReference type="InterPro" id="IPR010982">
    <property type="entry name" value="Lambda_DNA-bd_dom_sf"/>
</dbReference>
<dbReference type="RefSeq" id="WP_271736566.1">
    <property type="nucleotide sequence ID" value="NZ_CP116590.1"/>
</dbReference>
<dbReference type="EMBL" id="CP116590">
    <property type="protein sequence ID" value="WCG38538.1"/>
    <property type="molecule type" value="Genomic_DNA"/>
</dbReference>
<accession>A0AAE9XS54</accession>
<dbReference type="Gene3D" id="1.10.260.40">
    <property type="entry name" value="lambda repressor-like DNA-binding domains"/>
    <property type="match status" value="1"/>
</dbReference>
<evidence type="ECO:0000259" key="1">
    <source>
        <dbReference type="PROSITE" id="PS50943"/>
    </source>
</evidence>
<sequence>MLRSNLSILLAERDLKISELYEMTGISKTTLLALSENKGKGVQFDTIDKICNALGVTPNEFFDYSPYIIELRDYEDRYNENMFLELFVSNKNYRKSFYMSYYFDNTSSSPVNTENEILLTCFLSDTDAYTDTEFFSIIDTMSIAFQKQLIESIKEKIIAFTQQKREFSYYSYQEKDHVPIRTGDKILAIVFENTPLMEIFEFSY</sequence>
<dbReference type="PANTHER" id="PTHR37301">
    <property type="entry name" value="DNA-BINDING PROTEIN-RELATED"/>
    <property type="match status" value="1"/>
</dbReference>
<dbReference type="GO" id="GO:0003677">
    <property type="term" value="F:DNA binding"/>
    <property type="evidence" value="ECO:0007669"/>
    <property type="project" value="InterPro"/>
</dbReference>
<gene>
    <name evidence="2" type="ORF">PML80_04215</name>
</gene>
<name>A0AAE9XS54_9LACT</name>
<dbReference type="Proteomes" id="UP001179483">
    <property type="component" value="Chromosome"/>
</dbReference>